<organism evidence="1 2">
    <name type="scientific">Leclercia adecarboxylata</name>
    <dbReference type="NCBI Taxonomy" id="83655"/>
    <lineage>
        <taxon>Bacteria</taxon>
        <taxon>Pseudomonadati</taxon>
        <taxon>Pseudomonadota</taxon>
        <taxon>Gammaproteobacteria</taxon>
        <taxon>Enterobacterales</taxon>
        <taxon>Enterobacteriaceae</taxon>
        <taxon>Leclercia</taxon>
    </lineage>
</organism>
<protein>
    <submittedName>
        <fullName evidence="1">Uncharacterized protein</fullName>
    </submittedName>
</protein>
<accession>A0A9X3YFY4</accession>
<evidence type="ECO:0000313" key="2">
    <source>
        <dbReference type="Proteomes" id="UP001149314"/>
    </source>
</evidence>
<gene>
    <name evidence="1" type="ORF">OEZ79_23365</name>
</gene>
<evidence type="ECO:0000313" key="1">
    <source>
        <dbReference type="EMBL" id="MDC6641164.1"/>
    </source>
</evidence>
<name>A0A9X3YFY4_9ENTR</name>
<reference evidence="1" key="1">
    <citation type="journal article" date="2023" name="Genes Genomics">
        <title>Genomic insights of Leclercia adecarboxylata strains linked to an outbreak in public hospitals in Mexico.</title>
        <authorList>
            <person name="Barrios-Villa E."/>
            <person name="Pacheco-Flores B."/>
            <person name="Lozano-Zarain P."/>
            <person name="Del Campo-Ortega R."/>
            <person name="de Jesus Ascencio-Montiel I."/>
            <person name="Gonzalez-Leon M."/>
            <person name="Camorlinga-Ponce M."/>
            <person name="Gaytan Cervantes F.J."/>
            <person name="Gonzalez Torres C."/>
            <person name="Aguilar E."/>
            <person name="Gonzalez Ibarra J."/>
            <person name="Torres Lopez F.J."/>
            <person name="Rosas-Vargas H."/>
            <person name="Gonzalez-Bonilla C.R."/>
            <person name="Del Carmen Rocha-Gracia R."/>
        </authorList>
    </citation>
    <scope>NUCLEOTIDE SEQUENCE</scope>
    <source>
        <strain evidence="1">Lac40</strain>
    </source>
</reference>
<dbReference type="RefSeq" id="WP_191152918.1">
    <property type="nucleotide sequence ID" value="NZ_CP060824.1"/>
</dbReference>
<dbReference type="AlphaFoldDB" id="A0A9X3YFY4"/>
<dbReference type="Proteomes" id="UP001149314">
    <property type="component" value="Unassembled WGS sequence"/>
</dbReference>
<dbReference type="EMBL" id="JAOURS010000043">
    <property type="protein sequence ID" value="MDC6641164.1"/>
    <property type="molecule type" value="Genomic_DNA"/>
</dbReference>
<proteinExistence type="predicted"/>
<sequence>MNKKSNLNIPNQVFKILEKELHQYSLNDDDVCNELFEESVRKIETYKNAVEHSITTMPSREAIGIACYWLLLLSDFTENDNHWKLVIKLLSVEKGLSLYQHLNEVLELKQDAIQNLDAIVQKAQLKHKATNEYEDIF</sequence>
<comment type="caution">
    <text evidence="1">The sequence shown here is derived from an EMBL/GenBank/DDBJ whole genome shotgun (WGS) entry which is preliminary data.</text>
</comment>